<dbReference type="EMBL" id="BMGG01000005">
    <property type="protein sequence ID" value="GGC70617.1"/>
    <property type="molecule type" value="Genomic_DNA"/>
</dbReference>
<proteinExistence type="predicted"/>
<reference evidence="2" key="2">
    <citation type="submission" date="2020-09" db="EMBL/GenBank/DDBJ databases">
        <authorList>
            <person name="Sun Q."/>
            <person name="Zhou Y."/>
        </authorList>
    </citation>
    <scope>NUCLEOTIDE SEQUENCE</scope>
    <source>
        <strain evidence="2">CGMCC 1.12919</strain>
    </source>
</reference>
<dbReference type="AlphaFoldDB" id="A0A916UFK8"/>
<accession>A0A916UFK8</accession>
<reference evidence="2" key="1">
    <citation type="journal article" date="2014" name="Int. J. Syst. Evol. Microbiol.">
        <title>Complete genome sequence of Corynebacterium casei LMG S-19264T (=DSM 44701T), isolated from a smear-ripened cheese.</title>
        <authorList>
            <consortium name="US DOE Joint Genome Institute (JGI-PGF)"/>
            <person name="Walter F."/>
            <person name="Albersmeier A."/>
            <person name="Kalinowski J."/>
            <person name="Ruckert C."/>
        </authorList>
    </citation>
    <scope>NUCLEOTIDE SEQUENCE</scope>
    <source>
        <strain evidence="2">CGMCC 1.12919</strain>
    </source>
</reference>
<evidence type="ECO:0000313" key="3">
    <source>
        <dbReference type="Proteomes" id="UP000637002"/>
    </source>
</evidence>
<feature type="compositionally biased region" description="Basic and acidic residues" evidence="1">
    <location>
        <begin position="96"/>
        <end position="147"/>
    </location>
</feature>
<protein>
    <submittedName>
        <fullName evidence="2">Uncharacterized protein</fullName>
    </submittedName>
</protein>
<keyword evidence="3" id="KW-1185">Reference proteome</keyword>
<dbReference type="Proteomes" id="UP000637002">
    <property type="component" value="Unassembled WGS sequence"/>
</dbReference>
<gene>
    <name evidence="2" type="ORF">GCM10010994_31460</name>
</gene>
<organism evidence="2 3">
    <name type="scientific">Chelatococcus reniformis</name>
    <dbReference type="NCBI Taxonomy" id="1494448"/>
    <lineage>
        <taxon>Bacteria</taxon>
        <taxon>Pseudomonadati</taxon>
        <taxon>Pseudomonadota</taxon>
        <taxon>Alphaproteobacteria</taxon>
        <taxon>Hyphomicrobiales</taxon>
        <taxon>Chelatococcaceae</taxon>
        <taxon>Chelatococcus</taxon>
    </lineage>
</organism>
<comment type="caution">
    <text evidence="2">The sequence shown here is derived from an EMBL/GenBank/DDBJ whole genome shotgun (WGS) entry which is preliminary data.</text>
</comment>
<dbReference type="RefSeq" id="WP_188610117.1">
    <property type="nucleotide sequence ID" value="NZ_BMGG01000005.1"/>
</dbReference>
<name>A0A916UFK8_9HYPH</name>
<evidence type="ECO:0000313" key="2">
    <source>
        <dbReference type="EMBL" id="GGC70617.1"/>
    </source>
</evidence>
<feature type="region of interest" description="Disordered" evidence="1">
    <location>
        <begin position="93"/>
        <end position="164"/>
    </location>
</feature>
<sequence length="363" mass="40758">MTDWFRSWHGAPTDPKWRTVARRAGVQPGVVTAIVWVLLDRASQAPERGSIVGYDCEVIADALGFDPEQVDAVVTALHEKSVLVDGRFAGWAKHQPAREDGSAERAKAWREQKKAERTQPNAPERERTPEERREETEDRSSSLRSEEGPLAARPPLPAEPKPDQQQLVEAVEIYNSAAATVGWPKCQKLTDQRRAALRHRLKDCCGIDGWRAAMDGARASPFLTGRNDRGWTADLDFFLQAKSFTRLMEGGYDRRGAKPTGANVVTLGRTERSQEDRERIWRLCLQNYADDSANWRPDEHVGFEPGTPGCHIPPEFIERWRVEQGLPDVPPSNWSATRKHAGMVASLAEADRRRAERQRAASA</sequence>
<evidence type="ECO:0000256" key="1">
    <source>
        <dbReference type="SAM" id="MobiDB-lite"/>
    </source>
</evidence>